<comment type="caution">
    <text evidence="1">The sequence shown here is derived from an EMBL/GenBank/DDBJ whole genome shotgun (WGS) entry which is preliminary data.</text>
</comment>
<accession>A0ACC0Z0B4</accession>
<reference evidence="2" key="1">
    <citation type="journal article" date="2023" name="G3 (Bethesda)">
        <title>Genome assembly and association tests identify interacting loci associated with vigor, precocity, and sex in interspecific pistachio rootstocks.</title>
        <authorList>
            <person name="Palmer W."/>
            <person name="Jacygrad E."/>
            <person name="Sagayaradj S."/>
            <person name="Cavanaugh K."/>
            <person name="Han R."/>
            <person name="Bertier L."/>
            <person name="Beede B."/>
            <person name="Kafkas S."/>
            <person name="Golino D."/>
            <person name="Preece J."/>
            <person name="Michelmore R."/>
        </authorList>
    </citation>
    <scope>NUCLEOTIDE SEQUENCE [LARGE SCALE GENOMIC DNA]</scope>
</reference>
<sequence length="242" mass="26711">MILLRLTSPEEVFSCQGIADSLANESFNSRVKSPSLLAAGKKEAKAVSTLFLMQQGLSKAVAARTINKSDHFIDHLISRLHSAHKFWYLEVLLVIARRELTTLEIRDTLNPYIQSLLEAHGNFMADLVKNFPTAPIEEKPALPICRFHSSLDSKKPEAVSHVSAPSSVGDLCPQLCYLLELGMDLEQIKVAIGKYPNFAYCSLGGKIKPLVEFLLDLGVPKSEIPSILRKMPSLCGHSLSKK</sequence>
<protein>
    <submittedName>
        <fullName evidence="1">Uncharacterized protein</fullName>
    </submittedName>
</protein>
<evidence type="ECO:0000313" key="2">
    <source>
        <dbReference type="Proteomes" id="UP001163603"/>
    </source>
</evidence>
<gene>
    <name evidence="1" type="ORF">Pint_05601</name>
</gene>
<evidence type="ECO:0000313" key="1">
    <source>
        <dbReference type="EMBL" id="KAJ0044586.1"/>
    </source>
</evidence>
<dbReference type="EMBL" id="CM047738">
    <property type="protein sequence ID" value="KAJ0044586.1"/>
    <property type="molecule type" value="Genomic_DNA"/>
</dbReference>
<name>A0ACC0Z0B4_9ROSI</name>
<keyword evidence="2" id="KW-1185">Reference proteome</keyword>
<organism evidence="1 2">
    <name type="scientific">Pistacia integerrima</name>
    <dbReference type="NCBI Taxonomy" id="434235"/>
    <lineage>
        <taxon>Eukaryota</taxon>
        <taxon>Viridiplantae</taxon>
        <taxon>Streptophyta</taxon>
        <taxon>Embryophyta</taxon>
        <taxon>Tracheophyta</taxon>
        <taxon>Spermatophyta</taxon>
        <taxon>Magnoliopsida</taxon>
        <taxon>eudicotyledons</taxon>
        <taxon>Gunneridae</taxon>
        <taxon>Pentapetalae</taxon>
        <taxon>rosids</taxon>
        <taxon>malvids</taxon>
        <taxon>Sapindales</taxon>
        <taxon>Anacardiaceae</taxon>
        <taxon>Pistacia</taxon>
    </lineage>
</organism>
<dbReference type="Proteomes" id="UP001163603">
    <property type="component" value="Chromosome 3"/>
</dbReference>
<proteinExistence type="predicted"/>